<dbReference type="GO" id="GO:0043190">
    <property type="term" value="C:ATP-binding cassette (ABC) transporter complex"/>
    <property type="evidence" value="ECO:0007669"/>
    <property type="project" value="InterPro"/>
</dbReference>
<comment type="caution">
    <text evidence="8">The sequence shown here is derived from an EMBL/GenBank/DDBJ whole genome shotgun (WGS) entry which is preliminary data.</text>
</comment>
<evidence type="ECO:0000256" key="6">
    <source>
        <dbReference type="SAM" id="SignalP"/>
    </source>
</evidence>
<dbReference type="PIRSF" id="PIRSF002741">
    <property type="entry name" value="MppA"/>
    <property type="match status" value="1"/>
</dbReference>
<evidence type="ECO:0000313" key="9">
    <source>
        <dbReference type="Proteomes" id="UP000051686"/>
    </source>
</evidence>
<keyword evidence="5" id="KW-0653">Protein transport</keyword>
<keyword evidence="5" id="KW-0571">Peptide transport</keyword>
<dbReference type="SUPFAM" id="SSF53850">
    <property type="entry name" value="Periplasmic binding protein-like II"/>
    <property type="match status" value="1"/>
</dbReference>
<proteinExistence type="inferred from homology"/>
<dbReference type="Gene3D" id="3.10.105.10">
    <property type="entry name" value="Dipeptide-binding Protein, Domain 3"/>
    <property type="match status" value="1"/>
</dbReference>
<dbReference type="Proteomes" id="UP000051686">
    <property type="component" value="Unassembled WGS sequence"/>
</dbReference>
<comment type="subcellular location">
    <subcellularLocation>
        <location evidence="1">Cell membrane</location>
        <topology evidence="1">Lipid-anchor</topology>
    </subcellularLocation>
</comment>
<dbReference type="STRING" id="1423777.FD46_GL000399"/>
<evidence type="ECO:0000256" key="2">
    <source>
        <dbReference type="ARBA" id="ARBA00005695"/>
    </source>
</evidence>
<dbReference type="AlphaFoldDB" id="A0A0R1MCC2"/>
<evidence type="ECO:0000256" key="3">
    <source>
        <dbReference type="ARBA" id="ARBA00022448"/>
    </source>
</evidence>
<comment type="similarity">
    <text evidence="2">Belongs to the bacterial solute-binding protein 5 family.</text>
</comment>
<dbReference type="Pfam" id="PF00496">
    <property type="entry name" value="SBP_bac_5"/>
    <property type="match status" value="1"/>
</dbReference>
<dbReference type="CDD" id="cd08504">
    <property type="entry name" value="PBP2_OppA"/>
    <property type="match status" value="1"/>
</dbReference>
<evidence type="ECO:0000313" key="8">
    <source>
        <dbReference type="EMBL" id="KRL05654.1"/>
    </source>
</evidence>
<dbReference type="GO" id="GO:0015833">
    <property type="term" value="P:peptide transport"/>
    <property type="evidence" value="ECO:0007669"/>
    <property type="project" value="UniProtKB-KW"/>
</dbReference>
<protein>
    <submittedName>
        <fullName evidence="8">Oligopeptide-binding protein</fullName>
    </submittedName>
</protein>
<dbReference type="InterPro" id="IPR023765">
    <property type="entry name" value="SBP_5_CS"/>
</dbReference>
<dbReference type="FunFam" id="3.90.76.10:FF:000001">
    <property type="entry name" value="Oligopeptide ABC transporter substrate-binding protein"/>
    <property type="match status" value="1"/>
</dbReference>
<dbReference type="OrthoDB" id="403896at2"/>
<dbReference type="InterPro" id="IPR030678">
    <property type="entry name" value="Peptide/Ni-bd"/>
</dbReference>
<evidence type="ECO:0000259" key="7">
    <source>
        <dbReference type="Pfam" id="PF00496"/>
    </source>
</evidence>
<dbReference type="PROSITE" id="PS51257">
    <property type="entry name" value="PROKAR_LIPOPROTEIN"/>
    <property type="match status" value="1"/>
</dbReference>
<dbReference type="PANTHER" id="PTHR30290:SF10">
    <property type="entry name" value="PERIPLASMIC OLIGOPEPTIDE-BINDING PROTEIN-RELATED"/>
    <property type="match status" value="1"/>
</dbReference>
<dbReference type="GO" id="GO:0030288">
    <property type="term" value="C:outer membrane-bounded periplasmic space"/>
    <property type="evidence" value="ECO:0007669"/>
    <property type="project" value="UniProtKB-ARBA"/>
</dbReference>
<dbReference type="FunFam" id="3.10.105.10:FF:000001">
    <property type="entry name" value="Oligopeptide ABC transporter, oligopeptide-binding protein"/>
    <property type="match status" value="1"/>
</dbReference>
<organism evidence="8 9">
    <name type="scientific">Liquorilactobacillus oeni DSM 19972</name>
    <dbReference type="NCBI Taxonomy" id="1423777"/>
    <lineage>
        <taxon>Bacteria</taxon>
        <taxon>Bacillati</taxon>
        <taxon>Bacillota</taxon>
        <taxon>Bacilli</taxon>
        <taxon>Lactobacillales</taxon>
        <taxon>Lactobacillaceae</taxon>
        <taxon>Liquorilactobacillus</taxon>
    </lineage>
</organism>
<dbReference type="PANTHER" id="PTHR30290">
    <property type="entry name" value="PERIPLASMIC BINDING COMPONENT OF ABC TRANSPORTER"/>
    <property type="match status" value="1"/>
</dbReference>
<feature type="domain" description="Solute-binding protein family 5" evidence="7">
    <location>
        <begin position="77"/>
        <end position="461"/>
    </location>
</feature>
<keyword evidence="9" id="KW-1185">Reference proteome</keyword>
<dbReference type="Gene3D" id="3.40.190.10">
    <property type="entry name" value="Periplasmic binding protein-like II"/>
    <property type="match status" value="1"/>
</dbReference>
<dbReference type="InterPro" id="IPR039424">
    <property type="entry name" value="SBP_5"/>
</dbReference>
<gene>
    <name evidence="8" type="ORF">FD46_GL000399</name>
</gene>
<dbReference type="RefSeq" id="WP_057895398.1">
    <property type="nucleotide sequence ID" value="NZ_AZEH01000020.1"/>
</dbReference>
<evidence type="ECO:0000256" key="5">
    <source>
        <dbReference type="ARBA" id="ARBA00022856"/>
    </source>
</evidence>
<feature type="chain" id="PRO_5038858824" evidence="6">
    <location>
        <begin position="22"/>
        <end position="542"/>
    </location>
</feature>
<feature type="signal peptide" evidence="6">
    <location>
        <begin position="1"/>
        <end position="21"/>
    </location>
</feature>
<dbReference type="PROSITE" id="PS01040">
    <property type="entry name" value="SBP_BACTERIAL_5"/>
    <property type="match status" value="1"/>
</dbReference>
<reference evidence="8 9" key="1">
    <citation type="journal article" date="2015" name="Genome Announc.">
        <title>Expanding the biotechnology potential of lactobacilli through comparative genomics of 213 strains and associated genera.</title>
        <authorList>
            <person name="Sun Z."/>
            <person name="Harris H.M."/>
            <person name="McCann A."/>
            <person name="Guo C."/>
            <person name="Argimon S."/>
            <person name="Zhang W."/>
            <person name="Yang X."/>
            <person name="Jeffery I.B."/>
            <person name="Cooney J.C."/>
            <person name="Kagawa T.F."/>
            <person name="Liu W."/>
            <person name="Song Y."/>
            <person name="Salvetti E."/>
            <person name="Wrobel A."/>
            <person name="Rasinkangas P."/>
            <person name="Parkhill J."/>
            <person name="Rea M.C."/>
            <person name="O'Sullivan O."/>
            <person name="Ritari J."/>
            <person name="Douillard F.P."/>
            <person name="Paul Ross R."/>
            <person name="Yang R."/>
            <person name="Briner A.E."/>
            <person name="Felis G.E."/>
            <person name="de Vos W.M."/>
            <person name="Barrangou R."/>
            <person name="Klaenhammer T.R."/>
            <person name="Caufield P.W."/>
            <person name="Cui Y."/>
            <person name="Zhang H."/>
            <person name="O'Toole P.W."/>
        </authorList>
    </citation>
    <scope>NUCLEOTIDE SEQUENCE [LARGE SCALE GENOMIC DNA]</scope>
    <source>
        <strain evidence="8 9">DSM 19972</strain>
    </source>
</reference>
<dbReference type="InterPro" id="IPR000914">
    <property type="entry name" value="SBP_5_dom"/>
</dbReference>
<keyword evidence="3" id="KW-0813">Transport</keyword>
<dbReference type="Gene3D" id="3.90.76.10">
    <property type="entry name" value="Dipeptide-binding Protein, Domain 1"/>
    <property type="match status" value="1"/>
</dbReference>
<sequence length="542" mass="59698">MKLSKFAKLGAVVALSAVFLAACGSKSGSGSDSKQTLNWNESAELPTMDLSKATDVVSFNTLNNTNEGLYRLGKDNKIEPGIATKTAVSKDGKTYTFTLRKDAKWSNGDKVTAKDFVYSWQRTVNPKTASQYAYLFSGIANADDAMSGKKPVSSLGIKADGNYKLVVTLDKEIPYFKLLMGFPSFYPQNEKAVKEYGSKYGTASKYMVYNGPFELTKWTGSNLSWTLKKNNNYWDKKNVKLSAINYKVTKSNTTAYNLYQSGKLDEAVLGSEQAKQLANSKQLVVRKAASTFYLQYNQTKKEFQNENIRKALSLVINRKQFVNKVLGDGSTVAKGYVSADLAKNNGKDFADQAYVKDAVATDKAEAKQLWQKGLKELGVSDLSFSILSDDTDKGKDTTEFLQSQIEESLPGAKVSVANVPFKTRLARSEAGNFDVVVTGWGADFADPISFLDLFTSDNSQNDGKWKNAQYDKLIKASKTTDVGNTDKRWADLVQAHKILLNDQGIAPLYQQATATMVKSKVKGVIYNSAGVNYNFKDAYIAD</sequence>
<name>A0A0R1MCC2_9LACO</name>
<dbReference type="GO" id="GO:1904680">
    <property type="term" value="F:peptide transmembrane transporter activity"/>
    <property type="evidence" value="ECO:0007669"/>
    <property type="project" value="TreeGrafter"/>
</dbReference>
<evidence type="ECO:0000256" key="1">
    <source>
        <dbReference type="ARBA" id="ARBA00004193"/>
    </source>
</evidence>
<keyword evidence="4 6" id="KW-0732">Signal</keyword>
<evidence type="ECO:0000256" key="4">
    <source>
        <dbReference type="ARBA" id="ARBA00022729"/>
    </source>
</evidence>
<dbReference type="PATRIC" id="fig|1423777.3.peg.420"/>
<accession>A0A0R1MCC2</accession>
<dbReference type="EMBL" id="AZEH01000020">
    <property type="protein sequence ID" value="KRL05654.1"/>
    <property type="molecule type" value="Genomic_DNA"/>
</dbReference>